<proteinExistence type="predicted"/>
<dbReference type="EMBL" id="JACDUR010000004">
    <property type="protein sequence ID" value="MBA2892805.1"/>
    <property type="molecule type" value="Genomic_DNA"/>
</dbReference>
<evidence type="ECO:0000313" key="2">
    <source>
        <dbReference type="EMBL" id="MBA2892805.1"/>
    </source>
</evidence>
<comment type="caution">
    <text evidence="2">The sequence shown here is derived from an EMBL/GenBank/DDBJ whole genome shotgun (WGS) entry which is preliminary data.</text>
</comment>
<dbReference type="RefSeq" id="WP_181611526.1">
    <property type="nucleotide sequence ID" value="NZ_BAABAM010000003.1"/>
</dbReference>
<accession>A0A7W0CKU7</accession>
<evidence type="ECO:0000313" key="3">
    <source>
        <dbReference type="Proteomes" id="UP000530928"/>
    </source>
</evidence>
<reference evidence="2 3" key="1">
    <citation type="submission" date="2020-07" db="EMBL/GenBank/DDBJ databases">
        <title>Genomic Encyclopedia of Type Strains, Phase IV (KMG-IV): sequencing the most valuable type-strain genomes for metagenomic binning, comparative biology and taxonomic classification.</title>
        <authorList>
            <person name="Goeker M."/>
        </authorList>
    </citation>
    <scope>NUCLEOTIDE SEQUENCE [LARGE SCALE GENOMIC DNA]</scope>
    <source>
        <strain evidence="2 3">DSM 45533</strain>
    </source>
</reference>
<dbReference type="AlphaFoldDB" id="A0A7W0CKU7"/>
<organism evidence="2 3">
    <name type="scientific">Nonomuraea soli</name>
    <dbReference type="NCBI Taxonomy" id="1032476"/>
    <lineage>
        <taxon>Bacteria</taxon>
        <taxon>Bacillati</taxon>
        <taxon>Actinomycetota</taxon>
        <taxon>Actinomycetes</taxon>
        <taxon>Streptosporangiales</taxon>
        <taxon>Streptosporangiaceae</taxon>
        <taxon>Nonomuraea</taxon>
    </lineage>
</organism>
<gene>
    <name evidence="2" type="ORF">HNR30_004159</name>
</gene>
<dbReference type="InterPro" id="IPR016181">
    <property type="entry name" value="Acyl_CoA_acyltransferase"/>
</dbReference>
<dbReference type="GO" id="GO:0016747">
    <property type="term" value="F:acyltransferase activity, transferring groups other than amino-acyl groups"/>
    <property type="evidence" value="ECO:0007669"/>
    <property type="project" value="InterPro"/>
</dbReference>
<sequence>MFTGTKVRLRPLEPDDAPSLWRWGADPEVVRWMNAGYPESLAQLTRRHLERDTNSYATTLLGIETLGDDKLVGAIRLRDAQPELGMAQLDLWIGEKDQWGRGLASDAMRVMCRYGFEEMRLHRIELWVVADNVAARRVYEKVGFVQEGVARDGFRRGGKWHDMVMMGLLEGELR</sequence>
<feature type="domain" description="N-acetyltransferase" evidence="1">
    <location>
        <begin position="7"/>
        <end position="170"/>
    </location>
</feature>
<keyword evidence="3" id="KW-1185">Reference proteome</keyword>
<dbReference type="PANTHER" id="PTHR43415:SF3">
    <property type="entry name" value="GNAT-FAMILY ACETYLTRANSFERASE"/>
    <property type="match status" value="1"/>
</dbReference>
<dbReference type="Gene3D" id="3.40.630.30">
    <property type="match status" value="1"/>
</dbReference>
<dbReference type="InterPro" id="IPR000182">
    <property type="entry name" value="GNAT_dom"/>
</dbReference>
<dbReference type="PROSITE" id="PS51186">
    <property type="entry name" value="GNAT"/>
    <property type="match status" value="1"/>
</dbReference>
<name>A0A7W0CKU7_9ACTN</name>
<protein>
    <submittedName>
        <fullName evidence="2">RimJ/RimL family protein N-acetyltransferase</fullName>
    </submittedName>
</protein>
<dbReference type="SUPFAM" id="SSF55729">
    <property type="entry name" value="Acyl-CoA N-acyltransferases (Nat)"/>
    <property type="match status" value="1"/>
</dbReference>
<dbReference type="Pfam" id="PF13302">
    <property type="entry name" value="Acetyltransf_3"/>
    <property type="match status" value="1"/>
</dbReference>
<keyword evidence="2" id="KW-0808">Transferase</keyword>
<dbReference type="PANTHER" id="PTHR43415">
    <property type="entry name" value="SPERMIDINE N(1)-ACETYLTRANSFERASE"/>
    <property type="match status" value="1"/>
</dbReference>
<evidence type="ECO:0000259" key="1">
    <source>
        <dbReference type="PROSITE" id="PS51186"/>
    </source>
</evidence>
<dbReference type="Proteomes" id="UP000530928">
    <property type="component" value="Unassembled WGS sequence"/>
</dbReference>